<name>A0AAW7M2C0_9MICO</name>
<proteinExistence type="predicted"/>
<accession>A0AAW7M2C0</accession>
<keyword evidence="3" id="KW-1185">Reference proteome</keyword>
<gene>
    <name evidence="2" type="ORF">QQX10_06185</name>
</gene>
<dbReference type="Proteomes" id="UP001172737">
    <property type="component" value="Unassembled WGS sequence"/>
</dbReference>
<feature type="domain" description="DUF559" evidence="1">
    <location>
        <begin position="220"/>
        <end position="291"/>
    </location>
</feature>
<dbReference type="Pfam" id="PF04480">
    <property type="entry name" value="DUF559"/>
    <property type="match status" value="1"/>
</dbReference>
<organism evidence="2 3">
    <name type="scientific">Demequina lignilytica</name>
    <dbReference type="NCBI Taxonomy" id="3051663"/>
    <lineage>
        <taxon>Bacteria</taxon>
        <taxon>Bacillati</taxon>
        <taxon>Actinomycetota</taxon>
        <taxon>Actinomycetes</taxon>
        <taxon>Micrococcales</taxon>
        <taxon>Demequinaceae</taxon>
        <taxon>Demequina</taxon>
    </lineage>
</organism>
<evidence type="ECO:0000259" key="1">
    <source>
        <dbReference type="Pfam" id="PF04480"/>
    </source>
</evidence>
<evidence type="ECO:0000313" key="2">
    <source>
        <dbReference type="EMBL" id="MDN4487754.1"/>
    </source>
</evidence>
<dbReference type="EMBL" id="JAUHPX010000003">
    <property type="protein sequence ID" value="MDN4487754.1"/>
    <property type="molecule type" value="Genomic_DNA"/>
</dbReference>
<dbReference type="Gene3D" id="3.40.960.10">
    <property type="entry name" value="VSR Endonuclease"/>
    <property type="match status" value="1"/>
</dbReference>
<sequence>MGTHRALVARLTDEVDRMRRGRIAAPRGALLRVLGRRLLERAVESGVLVRLLPGVYAPADLATDHRVLCHAVTLASRGRATIAGRSALHLVNDAYPAPRVVQVIVDPSSHAPRAPWIQARRIPAPGPAWTLRRCRVLTPPDAVVDAWARAPVERRRAVLYDALWLRCAAPAAIAEASSGRGKVPQRAELLAILGEFIDGAQSPGEVMARREVFRHPRYDEFERQVPVVGDGRGRPVDMLHRRARLAVEIDSDSYHGAPEDVARDHRRDVELSALGYQTVRYRYRDLRDRPEWCRRTLDRIVAVRLRDLA</sequence>
<comment type="caution">
    <text evidence="2">The sequence shown here is derived from an EMBL/GenBank/DDBJ whole genome shotgun (WGS) entry which is preliminary data.</text>
</comment>
<dbReference type="InterPro" id="IPR007569">
    <property type="entry name" value="DUF559"/>
</dbReference>
<dbReference type="RefSeq" id="WP_301119089.1">
    <property type="nucleotide sequence ID" value="NZ_JAUHPX010000003.1"/>
</dbReference>
<protein>
    <submittedName>
        <fullName evidence="2">DUF559 domain-containing protein</fullName>
    </submittedName>
</protein>
<evidence type="ECO:0000313" key="3">
    <source>
        <dbReference type="Proteomes" id="UP001172737"/>
    </source>
</evidence>
<dbReference type="AlphaFoldDB" id="A0AAW7M2C0"/>
<reference evidence="2" key="1">
    <citation type="submission" date="2023-06" db="EMBL/GenBank/DDBJ databases">
        <title>Sysu t00039.</title>
        <authorList>
            <person name="Gao L."/>
            <person name="Fang B.-Z."/>
            <person name="Li W.-J."/>
        </authorList>
    </citation>
    <scope>NUCLEOTIDE SEQUENCE</scope>
    <source>
        <strain evidence="2">SYSU T00039</strain>
    </source>
</reference>